<comment type="caution">
    <text evidence="9">The sequence shown here is derived from an EMBL/GenBank/DDBJ whole genome shotgun (WGS) entry which is preliminary data.</text>
</comment>
<feature type="binding site" evidence="7">
    <location>
        <position position="130"/>
    </location>
    <ligand>
        <name>FMN</name>
        <dbReference type="ChEBI" id="CHEBI:58210"/>
    </ligand>
</feature>
<dbReference type="InterPro" id="IPR000262">
    <property type="entry name" value="FMN-dep_DH"/>
</dbReference>
<evidence type="ECO:0000313" key="10">
    <source>
        <dbReference type="Proteomes" id="UP000054600"/>
    </source>
</evidence>
<dbReference type="AlphaFoldDB" id="A0A0W0YZQ1"/>
<dbReference type="PATRIC" id="fig|1122169.6.peg.1220"/>
<dbReference type="Pfam" id="PF01070">
    <property type="entry name" value="FMN_dh"/>
    <property type="match status" value="1"/>
</dbReference>
<dbReference type="FunFam" id="3.20.20.70:FF:000029">
    <property type="entry name" value="L-lactate dehydrogenase"/>
    <property type="match status" value="1"/>
</dbReference>
<feature type="binding site" evidence="7">
    <location>
        <position position="165"/>
    </location>
    <ligand>
        <name>glyoxylate</name>
        <dbReference type="ChEBI" id="CHEBI:36655"/>
    </ligand>
</feature>
<dbReference type="OrthoDB" id="9770452at2"/>
<feature type="binding site" evidence="7">
    <location>
        <position position="248"/>
    </location>
    <ligand>
        <name>glyoxylate</name>
        <dbReference type="ChEBI" id="CHEBI:36655"/>
    </ligand>
</feature>
<dbReference type="PIRSF" id="PIRSF000138">
    <property type="entry name" value="Al-hdrx_acd_dh"/>
    <property type="match status" value="1"/>
</dbReference>
<dbReference type="EC" id="1.1.3.15" evidence="9"/>
<organism evidence="9 10">
    <name type="scientific">Legionella shakespearei DSM 23087</name>
    <dbReference type="NCBI Taxonomy" id="1122169"/>
    <lineage>
        <taxon>Bacteria</taxon>
        <taxon>Pseudomonadati</taxon>
        <taxon>Pseudomonadota</taxon>
        <taxon>Gammaproteobacteria</taxon>
        <taxon>Legionellales</taxon>
        <taxon>Legionellaceae</taxon>
        <taxon>Legionella</taxon>
    </lineage>
</organism>
<keyword evidence="4 9" id="KW-0560">Oxidoreductase</keyword>
<dbReference type="InterPro" id="IPR013785">
    <property type="entry name" value="Aldolase_TIM"/>
</dbReference>
<feature type="binding site" evidence="7">
    <location>
        <position position="224"/>
    </location>
    <ligand>
        <name>FMN</name>
        <dbReference type="ChEBI" id="CHEBI:58210"/>
    </ligand>
</feature>
<evidence type="ECO:0000256" key="1">
    <source>
        <dbReference type="ARBA" id="ARBA00001917"/>
    </source>
</evidence>
<dbReference type="InterPro" id="IPR012133">
    <property type="entry name" value="Alpha-hydoxy_acid_DH_FMN"/>
</dbReference>
<feature type="binding site" evidence="7">
    <location>
        <position position="106"/>
    </location>
    <ligand>
        <name>FMN</name>
        <dbReference type="ChEBI" id="CHEBI:58210"/>
    </ligand>
</feature>
<dbReference type="InterPro" id="IPR037396">
    <property type="entry name" value="FMN_HAD"/>
</dbReference>
<proteinExistence type="inferred from homology"/>
<comment type="cofactor">
    <cofactor evidence="1">
        <name>FMN</name>
        <dbReference type="ChEBI" id="CHEBI:58210"/>
    </cofactor>
</comment>
<feature type="binding site" evidence="7">
    <location>
        <position position="251"/>
    </location>
    <ligand>
        <name>glyoxylate</name>
        <dbReference type="ChEBI" id="CHEBI:36655"/>
    </ligand>
</feature>
<dbReference type="RefSeq" id="WP_026254004.1">
    <property type="nucleotide sequence ID" value="NZ_KB892415.1"/>
</dbReference>
<evidence type="ECO:0000256" key="7">
    <source>
        <dbReference type="PIRSR" id="PIRSR000138-2"/>
    </source>
</evidence>
<evidence type="ECO:0000313" key="9">
    <source>
        <dbReference type="EMBL" id="KTD62357.1"/>
    </source>
</evidence>
<dbReference type="Gene3D" id="3.20.20.70">
    <property type="entry name" value="Aldolase class I"/>
    <property type="match status" value="1"/>
</dbReference>
<dbReference type="STRING" id="1122169.Lsha_1057"/>
<keyword evidence="2 7" id="KW-0285">Flavoprotein</keyword>
<dbReference type="CDD" id="cd02809">
    <property type="entry name" value="alpha_hydroxyacid_oxid_FMN"/>
    <property type="match status" value="1"/>
</dbReference>
<reference evidence="9 10" key="1">
    <citation type="submission" date="2015-11" db="EMBL/GenBank/DDBJ databases">
        <title>Genomic analysis of 38 Legionella species identifies large and diverse effector repertoires.</title>
        <authorList>
            <person name="Burstein D."/>
            <person name="Amaro F."/>
            <person name="Zusman T."/>
            <person name="Lifshitz Z."/>
            <person name="Cohen O."/>
            <person name="Gilbert J.A."/>
            <person name="Pupko T."/>
            <person name="Shuman H.A."/>
            <person name="Segal G."/>
        </authorList>
    </citation>
    <scope>NUCLEOTIDE SEQUENCE [LARGE SCALE GENOMIC DNA]</scope>
    <source>
        <strain evidence="9 10">ATCC 49655</strain>
    </source>
</reference>
<dbReference type="PROSITE" id="PS00557">
    <property type="entry name" value="FMN_HYDROXY_ACID_DH_1"/>
    <property type="match status" value="1"/>
</dbReference>
<evidence type="ECO:0000256" key="6">
    <source>
        <dbReference type="PIRSR" id="PIRSR000138-1"/>
    </source>
</evidence>
<comment type="similarity">
    <text evidence="5">Belongs to the FMN-dependent alpha-hydroxy acid dehydrogenase family.</text>
</comment>
<feature type="domain" description="FMN hydroxy acid dehydrogenase" evidence="8">
    <location>
        <begin position="1"/>
        <end position="353"/>
    </location>
</feature>
<dbReference type="PANTHER" id="PTHR10578:SF107">
    <property type="entry name" value="2-HYDROXYACID OXIDASE 1"/>
    <property type="match status" value="1"/>
</dbReference>
<feature type="binding site" evidence="7">
    <location>
        <begin position="302"/>
        <end position="303"/>
    </location>
    <ligand>
        <name>FMN</name>
        <dbReference type="ChEBI" id="CHEBI:58210"/>
    </ligand>
</feature>
<dbReference type="eggNOG" id="COG1304">
    <property type="taxonomic scope" value="Bacteria"/>
</dbReference>
<evidence type="ECO:0000256" key="3">
    <source>
        <dbReference type="ARBA" id="ARBA00022643"/>
    </source>
</evidence>
<evidence type="ECO:0000256" key="5">
    <source>
        <dbReference type="ARBA" id="ARBA00024042"/>
    </source>
</evidence>
<accession>A0A0W0YZQ1</accession>
<dbReference type="GO" id="GO:0010181">
    <property type="term" value="F:FMN binding"/>
    <property type="evidence" value="ECO:0007669"/>
    <property type="project" value="InterPro"/>
</dbReference>
<dbReference type="EMBL" id="LNYW01000033">
    <property type="protein sequence ID" value="KTD62357.1"/>
    <property type="molecule type" value="Genomic_DNA"/>
</dbReference>
<evidence type="ECO:0000259" key="8">
    <source>
        <dbReference type="PROSITE" id="PS51349"/>
    </source>
</evidence>
<evidence type="ECO:0000256" key="2">
    <source>
        <dbReference type="ARBA" id="ARBA00022630"/>
    </source>
</evidence>
<feature type="binding site" evidence="7">
    <location>
        <position position="128"/>
    </location>
    <ligand>
        <name>FMN</name>
        <dbReference type="ChEBI" id="CHEBI:58210"/>
    </ligand>
</feature>
<dbReference type="Proteomes" id="UP000054600">
    <property type="component" value="Unassembled WGS sequence"/>
</dbReference>
<dbReference type="InterPro" id="IPR008259">
    <property type="entry name" value="FMN_hydac_DH_AS"/>
</dbReference>
<dbReference type="PANTHER" id="PTHR10578">
    <property type="entry name" value="S -2-HYDROXY-ACID OXIDASE-RELATED"/>
    <property type="match status" value="1"/>
</dbReference>
<dbReference type="SUPFAM" id="SSF51395">
    <property type="entry name" value="FMN-linked oxidoreductases"/>
    <property type="match status" value="1"/>
</dbReference>
<feature type="binding site" evidence="7">
    <location>
        <begin position="77"/>
        <end position="79"/>
    </location>
    <ligand>
        <name>FMN</name>
        <dbReference type="ChEBI" id="CHEBI:58210"/>
    </ligand>
</feature>
<gene>
    <name evidence="9" type="ORF">Lsha_1057</name>
</gene>
<dbReference type="GO" id="GO:0003973">
    <property type="term" value="F:(S)-2-hydroxy-acid oxidase activity"/>
    <property type="evidence" value="ECO:0007669"/>
    <property type="project" value="UniProtKB-EC"/>
</dbReference>
<evidence type="ECO:0000256" key="4">
    <source>
        <dbReference type="ARBA" id="ARBA00023002"/>
    </source>
</evidence>
<name>A0A0W0YZQ1_9GAMM</name>
<dbReference type="PROSITE" id="PS51349">
    <property type="entry name" value="FMN_HYDROXY_ACID_DH_2"/>
    <property type="match status" value="1"/>
</dbReference>
<sequence>MNPVNVSDFRVLAKQTLSKSIFEFIDGGACDEITKENNRAALDSISLRPLCLRDVSKIDTTVTLLGSKHASPIMIAPTAFHQLVNQDGEISTAKAAKLCNCSMVVSCMSNRSFEEIAEQSLHHQLWAQLYIFKKRALTETLIRRAEEAGFKAIVLTVGVPRSGKRERDLRNQFSLQLPLTTANFKSTVNDKVIYDFTAEELDPSLTWHDIEWLKTKTQLPIVLKGILNPLDVEEACRLEVSGIVVSNHGGRQLDTAEAAIKVLPDLVKVAAGRTTVLIDGAIQRGTDILKAIALGADAILIGRPVLWALAVNGTEGVLSMLTVLKDEFEMAMKLTGCRTVQEIKKYSSSIMVSPYDL</sequence>
<feature type="active site" description="Proton acceptor" evidence="6">
    <location>
        <position position="248"/>
    </location>
</feature>
<keyword evidence="3 7" id="KW-0288">FMN</keyword>
<feature type="binding site" evidence="7">
    <location>
        <position position="246"/>
    </location>
    <ligand>
        <name>FMN</name>
        <dbReference type="ChEBI" id="CHEBI:58210"/>
    </ligand>
</feature>
<keyword evidence="10" id="KW-1185">Reference proteome</keyword>
<feature type="binding site" evidence="7">
    <location>
        <position position="156"/>
    </location>
    <ligand>
        <name>FMN</name>
        <dbReference type="ChEBI" id="CHEBI:58210"/>
    </ligand>
</feature>
<protein>
    <submittedName>
        <fullName evidence="9">FMN-dependent dehydrogenase</fullName>
        <ecNumber evidence="9">1.1.3.15</ecNumber>
    </submittedName>
</protein>